<name>A0A172YYK6_9PSED</name>
<accession>A0A172YYK6</accession>
<dbReference type="SUPFAM" id="SSF52540">
    <property type="entry name" value="P-loop containing nucleoside triphosphate hydrolases"/>
    <property type="match status" value="1"/>
</dbReference>
<gene>
    <name evidence="2" type="ORF">A7J50_1725</name>
</gene>
<sequence length="460" mass="52011">MDSSEIWADDLMERQPSAEFLTSYLLANPHIKVLNVNSPWGAGKSFFLSRWKEELSKEHVCIFFNAWETDYTAEPLIALVTCIEQQTMDDVSLGSTEAGKNVIKVVSELMKKAAPLIAKGLVKKFSGVEVDELLGKEGVDDAGEAVGGVVEALIKEQSKTAIHVRDFKKAILEKLSQATENKTLRTPAFIFIDELDRCRPTYAIELLERVKHFFELEDCRFIVASDSTQLAHSVRAVYGEKFYSERYLSRFFDAEFRLDNSNILVIAKQIQCQFSCVALQISTTGYANAYGLESPLEPKSGTIYAEESNYPEYALILVGLAKYFKVELREMLRYAQQINSMASALPSHNFHYFWAAYLIFSKAASDDLYHALGVESKASAAVDLFDATAVPVNYTFPDGHESIAELAKFYTRIVNCGNDELRQMMNNFQGWRSSVLREAYQRLDIIRSYKKLVELAHRIS</sequence>
<dbReference type="Gene3D" id="3.40.50.300">
    <property type="entry name" value="P-loop containing nucleotide triphosphate hydrolases"/>
    <property type="match status" value="1"/>
</dbReference>
<protein>
    <submittedName>
        <fullName evidence="2">KAP family P-loop domain protein</fullName>
    </submittedName>
</protein>
<reference evidence="2 3" key="1">
    <citation type="submission" date="2016-05" db="EMBL/GenBank/DDBJ databases">
        <title>Complete genome sequence of Pseudomonas antarctica PAMC 27494.</title>
        <authorList>
            <person name="Lee J."/>
        </authorList>
    </citation>
    <scope>NUCLEOTIDE SEQUENCE [LARGE SCALE GENOMIC DNA]</scope>
    <source>
        <strain evidence="2 3">PAMC 27494</strain>
    </source>
</reference>
<dbReference type="Pfam" id="PF07693">
    <property type="entry name" value="KAP_NTPase"/>
    <property type="match status" value="1"/>
</dbReference>
<dbReference type="KEGG" id="panr:A7J50_1725"/>
<feature type="domain" description="KAP NTPase" evidence="1">
    <location>
        <begin position="31"/>
        <end position="268"/>
    </location>
</feature>
<evidence type="ECO:0000259" key="1">
    <source>
        <dbReference type="Pfam" id="PF07693"/>
    </source>
</evidence>
<dbReference type="Proteomes" id="UP000077829">
    <property type="component" value="Chromosome"/>
</dbReference>
<dbReference type="EMBL" id="CP015600">
    <property type="protein sequence ID" value="ANF85148.1"/>
    <property type="molecule type" value="Genomic_DNA"/>
</dbReference>
<dbReference type="RefSeq" id="WP_064451417.1">
    <property type="nucleotide sequence ID" value="NZ_CP015600.1"/>
</dbReference>
<dbReference type="InterPro" id="IPR011646">
    <property type="entry name" value="KAP_P-loop"/>
</dbReference>
<dbReference type="PATRIC" id="fig|219572.3.peg.1764"/>
<dbReference type="AlphaFoldDB" id="A0A172YYK6"/>
<organism evidence="2 3">
    <name type="scientific">Pseudomonas antarctica</name>
    <dbReference type="NCBI Taxonomy" id="219572"/>
    <lineage>
        <taxon>Bacteria</taxon>
        <taxon>Pseudomonadati</taxon>
        <taxon>Pseudomonadota</taxon>
        <taxon>Gammaproteobacteria</taxon>
        <taxon>Pseudomonadales</taxon>
        <taxon>Pseudomonadaceae</taxon>
        <taxon>Pseudomonas</taxon>
    </lineage>
</organism>
<evidence type="ECO:0000313" key="2">
    <source>
        <dbReference type="EMBL" id="ANF85148.1"/>
    </source>
</evidence>
<evidence type="ECO:0000313" key="3">
    <source>
        <dbReference type="Proteomes" id="UP000077829"/>
    </source>
</evidence>
<dbReference type="InterPro" id="IPR027417">
    <property type="entry name" value="P-loop_NTPase"/>
</dbReference>
<proteinExistence type="predicted"/>